<dbReference type="PROSITE" id="PS50878">
    <property type="entry name" value="RT_POL"/>
    <property type="match status" value="3"/>
</dbReference>
<dbReference type="Proteomes" id="UP001333110">
    <property type="component" value="Unassembled WGS sequence"/>
</dbReference>
<dbReference type="PANTHER" id="PTHR33332">
    <property type="entry name" value="REVERSE TRANSCRIPTASE DOMAIN-CONTAINING PROTEIN"/>
    <property type="match status" value="1"/>
</dbReference>
<name>A0AAN7RGK1_MYCAM</name>
<feature type="domain" description="Reverse transcriptase" evidence="1">
    <location>
        <begin position="404"/>
        <end position="639"/>
    </location>
</feature>
<feature type="domain" description="Reverse transcriptase" evidence="1">
    <location>
        <begin position="1"/>
        <end position="212"/>
    </location>
</feature>
<evidence type="ECO:0000313" key="2">
    <source>
        <dbReference type="EMBL" id="KAK4805849.1"/>
    </source>
</evidence>
<dbReference type="AlphaFoldDB" id="A0AAN7RGK1"/>
<dbReference type="CDD" id="cd01650">
    <property type="entry name" value="RT_nLTR_like"/>
    <property type="match status" value="3"/>
</dbReference>
<dbReference type="InterPro" id="IPR000477">
    <property type="entry name" value="RT_dom"/>
</dbReference>
<evidence type="ECO:0000313" key="4">
    <source>
        <dbReference type="Proteomes" id="UP001333110"/>
    </source>
</evidence>
<dbReference type="InterPro" id="IPR043502">
    <property type="entry name" value="DNA/RNA_pol_sf"/>
</dbReference>
<gene>
    <name evidence="2" type="ORF">QYF61_014354</name>
    <name evidence="3" type="ORF">QYF61_021410</name>
</gene>
<comment type="caution">
    <text evidence="2">The sequence shown here is derived from an EMBL/GenBank/DDBJ whole genome shotgun (WGS) entry which is preliminary data.</text>
</comment>
<sequence length="1265" mass="144275">MEQIILSAITRHVENNQGIRPSQHGFRKGRSCLTNLISFYDKVTRLVDEGKSVDVVYLDFSKAFDTVSHGILLEKLAAHGLDGCTLRWVKNWLDGRAQRVVVNGVYSGWRPVTSGVPQGSVLGPVLFNIFINDLDEGIECTLSKFADDTKLCGSVDLLEGRQALQRDLDRLDRWAGVNCMRFNKAKCKVLHLGHSNPMQRYRLGEEWLESCLAEKDLGVLVDSRLNMSQQCAQAAKKANGILACIKNSVASRTREVIVPLYSALVRPHLEYCVQFWAPHYKRDIEVLERVQRRATKLVKGLEQKSYEERLRELGLFSLEKRRLRGDLIALYNYLKGGCREVGVGLFSQVTSDRTRGNGLKLRQGRFRLDIRKFFFTERVIKHWNRLPREVVESPSLEVFKGRLDEKGRKEDPGNYRPVSLTSVPGKLMEQIILSAITRHVENNQGIRPSQHGFRKGRSCLTNLISFYDKVTRLVDEGKSVDVVYLDFSKAFDTVSHGILLEKLAAHGLDGCTLRWVKNWLDGRAQRVVVNGVYSGWRPVTSGVPQGSVLGPVLFNIFINDLDEGIECTLSKFADDTKLCGSVDLLEGRQALQRDLDRLDRWAGVNCMRFNKAKCKVLHLGHSNPMQRYRLGEEWLESCLAEKDLGVLVDSRLNMSQQCAQAAKKANGILACIKNSVASRTREVIVPLYSALVRPHLEYCVQFWAPHYKRDIEVLERVQRRATKLVKGLEQKSYEERLRELGLFSLEKRRLRGDLIALYNYLKGGCREVGVGLFSQVTSDRTRGNGLKLRQGRFRLDIRKFFFTERVIKHWNRLPREVVESPSLEVFKGRLDEKGRKEDPGNYRPVSLTSVPGKLMEQIILSAITRHVENNQGIRPSQHGFRKGRSCLTNLISFYDKVTRLVDEGKSVDVVYLDFSKAFDTVSHGILLEKLAAHGLDGCTLRWVKNWLDGRAQRVVVNGVYSGWRPVTSGVPQGSVLGPVLFNIFINDLDEGIECTLSKFADDTKLCGSVDLLEGRQALQRDLDRLDRWAGVNCMRFNKAKCKVLHLGHSNPMQRYRLGEEWLESCLAEKDLGVLVDSRLNMSQQCAQAAKKANGILACIKNSVASRTREVIVPLYSALVRPHLEYCVQFWAPHYKRDIEVLERVQRRATKLVKGLEQKSYEERLRELGLFSLEKRRLRGDLIALYNYLKGGCREVGVGLFSQVTSDRTRGNGLKLRQGRFRLDIRKFFFTERVIKHWNRLPREVVESPSLEVFKGRLDEVLRDMV</sequence>
<protein>
    <recommendedName>
        <fullName evidence="1">Reverse transcriptase domain-containing protein</fullName>
    </recommendedName>
</protein>
<feature type="domain" description="Reverse transcriptase" evidence="1">
    <location>
        <begin position="831"/>
        <end position="1066"/>
    </location>
</feature>
<dbReference type="EMBL" id="JAUNZN010000050">
    <property type="protein sequence ID" value="KAK4805853.1"/>
    <property type="molecule type" value="Genomic_DNA"/>
</dbReference>
<keyword evidence="4" id="KW-1185">Reference proteome</keyword>
<dbReference type="EMBL" id="JAUNZN010000051">
    <property type="protein sequence ID" value="KAK4805849.1"/>
    <property type="molecule type" value="Genomic_DNA"/>
</dbReference>
<evidence type="ECO:0000313" key="3">
    <source>
        <dbReference type="EMBL" id="KAK4805853.1"/>
    </source>
</evidence>
<reference evidence="2 4" key="1">
    <citation type="journal article" date="2023" name="J. Hered.">
        <title>Chromosome-level genome of the wood stork (Mycteria americana) provides insight into avian chromosome evolution.</title>
        <authorList>
            <person name="Flamio R. Jr."/>
            <person name="Ramstad K.M."/>
        </authorList>
    </citation>
    <scope>NUCLEOTIDE SEQUENCE [LARGE SCALE GENOMIC DNA]</scope>
    <source>
        <strain evidence="2">JAX WOST 10</strain>
    </source>
</reference>
<dbReference type="Pfam" id="PF00078">
    <property type="entry name" value="RVT_1"/>
    <property type="match status" value="3"/>
</dbReference>
<organism evidence="2 4">
    <name type="scientific">Mycteria americana</name>
    <name type="common">Wood stork</name>
    <dbReference type="NCBI Taxonomy" id="33587"/>
    <lineage>
        <taxon>Eukaryota</taxon>
        <taxon>Metazoa</taxon>
        <taxon>Chordata</taxon>
        <taxon>Craniata</taxon>
        <taxon>Vertebrata</taxon>
        <taxon>Euteleostomi</taxon>
        <taxon>Archelosauria</taxon>
        <taxon>Archosauria</taxon>
        <taxon>Dinosauria</taxon>
        <taxon>Saurischia</taxon>
        <taxon>Theropoda</taxon>
        <taxon>Coelurosauria</taxon>
        <taxon>Aves</taxon>
        <taxon>Neognathae</taxon>
        <taxon>Neoaves</taxon>
        <taxon>Aequornithes</taxon>
        <taxon>Ciconiiformes</taxon>
        <taxon>Ciconiidae</taxon>
        <taxon>Mycteria</taxon>
    </lineage>
</organism>
<dbReference type="PRINTS" id="PR01345">
    <property type="entry name" value="CERVTRCPTASE"/>
</dbReference>
<dbReference type="SUPFAM" id="SSF56672">
    <property type="entry name" value="DNA/RNA polymerases"/>
    <property type="match status" value="3"/>
</dbReference>
<evidence type="ECO:0000259" key="1">
    <source>
        <dbReference type="PROSITE" id="PS50878"/>
    </source>
</evidence>
<proteinExistence type="predicted"/>
<accession>A0AAN7RGK1</accession>